<dbReference type="KEGG" id="mans:FRW55_00495"/>
<dbReference type="EMBL" id="CP042295">
    <property type="protein sequence ID" value="QDY86647.1"/>
    <property type="molecule type" value="Genomic_DNA"/>
</dbReference>
<sequence length="134" mass="16157">MKKNKFNKAIILFNNYCKKQKINIIDMNEIAEFVDKNVCKISFNEIIEQISSKLDTKNKWEDKLLLDFIEFSLLEGFYKKIKIKRHFNPYENLNVEEIIKLNEYKRSKYVDFLVALENFDGHNIFLQNLLKIIK</sequence>
<proteinExistence type="predicted"/>
<evidence type="ECO:0000313" key="2">
    <source>
        <dbReference type="Proteomes" id="UP000318927"/>
    </source>
</evidence>
<evidence type="ECO:0000313" key="1">
    <source>
        <dbReference type="EMBL" id="QDY86647.1"/>
    </source>
</evidence>
<dbReference type="RefSeq" id="WP_146368279.1">
    <property type="nucleotide sequence ID" value="NZ_CP042295.1"/>
</dbReference>
<organism evidence="1 2">
    <name type="scientific">Mycoplasma anserisalpingitidis</name>
    <dbReference type="NCBI Taxonomy" id="519450"/>
    <lineage>
        <taxon>Bacteria</taxon>
        <taxon>Bacillati</taxon>
        <taxon>Mycoplasmatota</taxon>
        <taxon>Mollicutes</taxon>
        <taxon>Mycoplasmataceae</taxon>
        <taxon>Mycoplasma</taxon>
    </lineage>
</organism>
<accession>A0A5B8K709</accession>
<dbReference type="OrthoDB" id="400448at2"/>
<gene>
    <name evidence="1" type="ORF">FRW55_00495</name>
</gene>
<dbReference type="Proteomes" id="UP000318927">
    <property type="component" value="Chromosome"/>
</dbReference>
<name>A0A5B8K709_9MOLU</name>
<dbReference type="AlphaFoldDB" id="A0A5B8K709"/>
<protein>
    <submittedName>
        <fullName evidence="1">Uncharacterized protein</fullName>
    </submittedName>
</protein>
<reference evidence="1 2" key="1">
    <citation type="journal article" date="2019" name="Microbiol. Resour. Announc.">
        <title>Complete Genome Sequences of Three Mycoplasma anserisalpingitis (Mycoplasma sp. 1220) Strains.</title>
        <authorList>
            <person name="Grozner D."/>
            <person name="Forro B."/>
            <person name="Kovacs A.B."/>
            <person name="Marton S."/>
            <person name="Banyai K."/>
            <person name="Kreizinger Z."/>
            <person name="Sulyok K.M."/>
            <person name="Gyuranecz M."/>
        </authorList>
    </citation>
    <scope>NUCLEOTIDE SEQUENCE [LARGE SCALE GENOMIC DNA]</scope>
    <source>
        <strain evidence="1 2">ATCC:BAA-2147</strain>
    </source>
</reference>
<keyword evidence="2" id="KW-1185">Reference proteome</keyword>